<keyword evidence="1" id="KW-0472">Membrane</keyword>
<dbReference type="Proteomes" id="UP000290365">
    <property type="component" value="Chromosome"/>
</dbReference>
<protein>
    <submittedName>
        <fullName evidence="2">Uncharacterized protein</fullName>
    </submittedName>
</protein>
<keyword evidence="1" id="KW-0812">Transmembrane</keyword>
<name>A0A4P6JID8_KTERU</name>
<organism evidence="2 3">
    <name type="scientific">Ktedonosporobacter rubrisoli</name>
    <dbReference type="NCBI Taxonomy" id="2509675"/>
    <lineage>
        <taxon>Bacteria</taxon>
        <taxon>Bacillati</taxon>
        <taxon>Chloroflexota</taxon>
        <taxon>Ktedonobacteria</taxon>
        <taxon>Ktedonobacterales</taxon>
        <taxon>Ktedonosporobacteraceae</taxon>
        <taxon>Ktedonosporobacter</taxon>
    </lineage>
</organism>
<evidence type="ECO:0000313" key="3">
    <source>
        <dbReference type="Proteomes" id="UP000290365"/>
    </source>
</evidence>
<gene>
    <name evidence="2" type="ORF">EPA93_01970</name>
</gene>
<reference evidence="2 3" key="1">
    <citation type="submission" date="2019-01" db="EMBL/GenBank/DDBJ databases">
        <title>Ktedonosporobacter rubrisoli SCAWS-G2.</title>
        <authorList>
            <person name="Huang Y."/>
            <person name="Yan B."/>
        </authorList>
    </citation>
    <scope>NUCLEOTIDE SEQUENCE [LARGE SCALE GENOMIC DNA]</scope>
    <source>
        <strain evidence="2 3">SCAWS-G2</strain>
    </source>
</reference>
<evidence type="ECO:0000313" key="2">
    <source>
        <dbReference type="EMBL" id="QBD74825.1"/>
    </source>
</evidence>
<dbReference type="AlphaFoldDB" id="A0A4P6JID8"/>
<sequence length="152" mass="17118">MQEVDQPVPKDLIITAYWPQQRGEQAIGYGMSREYLLVQILGTAIPLGREIFWFFAPRVRPAKGLLWFFAPRKNQDQPKKPGLHISPLMVLSLALAIFQIILSIRGSQSLGYYQLDGQGKPLRFLAKKPPESIQGQKGTDLAGFLERESSHA</sequence>
<proteinExistence type="predicted"/>
<dbReference type="EMBL" id="CP035758">
    <property type="protein sequence ID" value="QBD74825.1"/>
    <property type="molecule type" value="Genomic_DNA"/>
</dbReference>
<dbReference type="RefSeq" id="WP_129885424.1">
    <property type="nucleotide sequence ID" value="NZ_CP035758.1"/>
</dbReference>
<dbReference type="OrthoDB" id="164970at2"/>
<accession>A0A4P6JID8</accession>
<feature type="transmembrane region" description="Helical" evidence="1">
    <location>
        <begin position="85"/>
        <end position="104"/>
    </location>
</feature>
<keyword evidence="3" id="KW-1185">Reference proteome</keyword>
<keyword evidence="1" id="KW-1133">Transmembrane helix</keyword>
<dbReference type="KEGG" id="kbs:EPA93_01970"/>
<evidence type="ECO:0000256" key="1">
    <source>
        <dbReference type="SAM" id="Phobius"/>
    </source>
</evidence>